<evidence type="ECO:0000313" key="3">
    <source>
        <dbReference type="Proteomes" id="UP000438760"/>
    </source>
</evidence>
<protein>
    <submittedName>
        <fullName evidence="2">Gliding motility lipoprotein GldH</fullName>
    </submittedName>
</protein>
<dbReference type="PROSITE" id="PS51257">
    <property type="entry name" value="PROKAR_LIPOPROTEIN"/>
    <property type="match status" value="1"/>
</dbReference>
<evidence type="ECO:0000313" key="2">
    <source>
        <dbReference type="EMBL" id="MTG96606.1"/>
    </source>
</evidence>
<name>A0A6I3LGD4_9FLAO</name>
<dbReference type="InterPro" id="IPR020018">
    <property type="entry name" value="Motility-assoc_lipoprot_GldH"/>
</dbReference>
<keyword evidence="3" id="KW-1185">Reference proteome</keyword>
<keyword evidence="1" id="KW-0732">Signal</keyword>
<keyword evidence="2" id="KW-0449">Lipoprotein</keyword>
<accession>A0A6I3LGD4</accession>
<dbReference type="Proteomes" id="UP000438760">
    <property type="component" value="Unassembled WGS sequence"/>
</dbReference>
<dbReference type="AlphaFoldDB" id="A0A6I3LGD4"/>
<comment type="caution">
    <text evidence="2">The sequence shown here is derived from an EMBL/GenBank/DDBJ whole genome shotgun (WGS) entry which is preliminary data.</text>
</comment>
<sequence length="166" mass="18814">MLLNSKVLIALISFIILSFASCQNYDNVVFDQFIETKGQWEKKDVKTFVYKVTDTISPYNLYMNVRANKDYPYSNMYVIFKVYQPNLSIHVDTLQYQMAGADGTLLGNGFSDIKESKLELKEGFVFPQSGTYKMTLEHAVRALGEVEGVVTLPGISEVGLKIEKKE</sequence>
<proteinExistence type="predicted"/>
<reference evidence="2 3" key="1">
    <citation type="submission" date="2019-11" db="EMBL/GenBank/DDBJ databases">
        <title>Genome of Strain BIT-d1.</title>
        <authorList>
            <person name="Yang Y."/>
        </authorList>
    </citation>
    <scope>NUCLEOTIDE SEQUENCE [LARGE SCALE GENOMIC DNA]</scope>
    <source>
        <strain evidence="2 3">BIT-d1</strain>
    </source>
</reference>
<dbReference type="OrthoDB" id="982482at2"/>
<feature type="chain" id="PRO_5026045752" evidence="1">
    <location>
        <begin position="21"/>
        <end position="166"/>
    </location>
</feature>
<evidence type="ECO:0000256" key="1">
    <source>
        <dbReference type="SAM" id="SignalP"/>
    </source>
</evidence>
<gene>
    <name evidence="2" type="primary">gldH</name>
    <name evidence="2" type="ORF">GJV76_00360</name>
</gene>
<dbReference type="EMBL" id="WMJX01000001">
    <property type="protein sequence ID" value="MTG96606.1"/>
    <property type="molecule type" value="Genomic_DNA"/>
</dbReference>
<dbReference type="NCBIfam" id="TIGR03511">
    <property type="entry name" value="GldH_lipo"/>
    <property type="match status" value="1"/>
</dbReference>
<feature type="signal peptide" evidence="1">
    <location>
        <begin position="1"/>
        <end position="20"/>
    </location>
</feature>
<organism evidence="2 3">
    <name type="scientific">Myroides albus</name>
    <dbReference type="NCBI Taxonomy" id="2562892"/>
    <lineage>
        <taxon>Bacteria</taxon>
        <taxon>Pseudomonadati</taxon>
        <taxon>Bacteroidota</taxon>
        <taxon>Flavobacteriia</taxon>
        <taxon>Flavobacteriales</taxon>
        <taxon>Flavobacteriaceae</taxon>
        <taxon>Myroides</taxon>
    </lineage>
</organism>
<dbReference type="Pfam" id="PF14109">
    <property type="entry name" value="GldH_lipo"/>
    <property type="match status" value="1"/>
</dbReference>
<dbReference type="RefSeq" id="WP_155090657.1">
    <property type="nucleotide sequence ID" value="NZ_CP102754.1"/>
</dbReference>